<name>A0A0T9LF38_YERKR</name>
<dbReference type="InterPro" id="IPR019114">
    <property type="entry name" value="Chap_lipoprot_PulS/OutS-like"/>
</dbReference>
<evidence type="ECO:0000313" key="1">
    <source>
        <dbReference type="EMBL" id="CNE87740.1"/>
    </source>
</evidence>
<evidence type="ECO:0000313" key="2">
    <source>
        <dbReference type="Proteomes" id="UP000045824"/>
    </source>
</evidence>
<protein>
    <submittedName>
        <fullName evidence="1">Lipoprotein</fullName>
    </submittedName>
</protein>
<keyword evidence="1" id="KW-0449">Lipoprotein</keyword>
<gene>
    <name evidence="1" type="ORF">ERS008491_02495</name>
</gene>
<dbReference type="Pfam" id="PF09691">
    <property type="entry name" value="T2SS_PulS_OutS"/>
    <property type="match status" value="1"/>
</dbReference>
<dbReference type="InterPro" id="IPR038432">
    <property type="entry name" value="PulS/OutS-like_sf"/>
</dbReference>
<dbReference type="NCBIfam" id="TIGR01004">
    <property type="entry name" value="PulS_OutS"/>
    <property type="match status" value="1"/>
</dbReference>
<dbReference type="AlphaFoldDB" id="A0A0T9LF38"/>
<dbReference type="Gene3D" id="1.20.58.1630">
    <property type="entry name" value="Chaperone lipoprotein PulS/OutS"/>
    <property type="match status" value="1"/>
</dbReference>
<proteinExistence type="predicted"/>
<dbReference type="GO" id="GO:0006886">
    <property type="term" value="P:intracellular protein transport"/>
    <property type="evidence" value="ECO:0007669"/>
    <property type="project" value="InterPro"/>
</dbReference>
<dbReference type="Proteomes" id="UP000045824">
    <property type="component" value="Unassembled WGS sequence"/>
</dbReference>
<sequence>MKTKKYKIIFLIIPIIFGCESHNKKNSFNEDVIEKITALTSGIHFLKEICFREGLPNEKEITNVAIKALRKDKEKSTYEFHTKIAILTKIRYEKIKSHKIDDKTKCHELEKTLKRFINIINS</sequence>
<dbReference type="InterPro" id="IPR005699">
    <property type="entry name" value="Chap_lipoprot_PulS/OutS"/>
</dbReference>
<accession>A0A0T9LF38</accession>
<dbReference type="RefSeq" id="WP_072087565.1">
    <property type="nucleotide sequence ID" value="NZ_CABMLW010000006.1"/>
</dbReference>
<dbReference type="PROSITE" id="PS51257">
    <property type="entry name" value="PROKAR_LIPOPROTEIN"/>
    <property type="match status" value="1"/>
</dbReference>
<reference evidence="1 2" key="1">
    <citation type="submission" date="2015-03" db="EMBL/GenBank/DDBJ databases">
        <authorList>
            <person name="Murphy D."/>
        </authorList>
    </citation>
    <scope>NUCLEOTIDE SEQUENCE [LARGE SCALE GENOMIC DNA]</scope>
    <source>
        <strain evidence="1 2">FCF326</strain>
    </source>
</reference>
<dbReference type="EMBL" id="CPYI01000009">
    <property type="protein sequence ID" value="CNE87740.1"/>
    <property type="molecule type" value="Genomic_DNA"/>
</dbReference>
<organism evidence="1 2">
    <name type="scientific">Yersinia kristensenii</name>
    <dbReference type="NCBI Taxonomy" id="28152"/>
    <lineage>
        <taxon>Bacteria</taxon>
        <taxon>Pseudomonadati</taxon>
        <taxon>Pseudomonadota</taxon>
        <taxon>Gammaproteobacteria</taxon>
        <taxon>Enterobacterales</taxon>
        <taxon>Yersiniaceae</taxon>
        <taxon>Yersinia</taxon>
    </lineage>
</organism>